<organism evidence="1 2">
    <name type="scientific">Kosakonia quasisacchari</name>
    <dbReference type="NCBI Taxonomy" id="2529380"/>
    <lineage>
        <taxon>Bacteria</taxon>
        <taxon>Pseudomonadati</taxon>
        <taxon>Pseudomonadota</taxon>
        <taxon>Gammaproteobacteria</taxon>
        <taxon>Enterobacterales</taxon>
        <taxon>Enterobacteriaceae</taxon>
        <taxon>Kosakonia</taxon>
    </lineage>
</organism>
<sequence>MTQTFERWFDALDDKDRTRVLAALMVLRAKGPQLPRPYADTVKGSRYNNMKELRIQSRGDPFRVFYAFDPQRVGILLCAGNKASDEKRFYDVMIQLADRELTRHLHKIKIKE</sequence>
<protein>
    <submittedName>
        <fullName evidence="1">Diaminopimelate decarboxylase</fullName>
    </submittedName>
</protein>
<dbReference type="AlphaFoldDB" id="A0A4R0GZ84"/>
<evidence type="ECO:0000313" key="1">
    <source>
        <dbReference type="EMBL" id="TCC01182.1"/>
    </source>
</evidence>
<dbReference type="EMBL" id="SJOP01000019">
    <property type="protein sequence ID" value="TCC01182.1"/>
    <property type="molecule type" value="Genomic_DNA"/>
</dbReference>
<dbReference type="OrthoDB" id="330810at2"/>
<proteinExistence type="predicted"/>
<accession>A0A4R0GZ84</accession>
<keyword evidence="2" id="KW-1185">Reference proteome</keyword>
<dbReference type="InterPro" id="IPR009241">
    <property type="entry name" value="HigB-like"/>
</dbReference>
<dbReference type="Pfam" id="PF05973">
    <property type="entry name" value="Gp49"/>
    <property type="match status" value="1"/>
</dbReference>
<name>A0A4R0GZ84_9ENTR</name>
<gene>
    <name evidence="1" type="ORF">E0L21_18600</name>
</gene>
<reference evidence="1 2" key="1">
    <citation type="submission" date="2019-02" db="EMBL/GenBank/DDBJ databases">
        <title>The draft genome of Kosakonia quasisacchari strain WCHKQ120001.</title>
        <authorList>
            <person name="Wang C."/>
            <person name="Feng Y."/>
            <person name="Zong Z."/>
        </authorList>
    </citation>
    <scope>NUCLEOTIDE SEQUENCE [LARGE SCALE GENOMIC DNA]</scope>
    <source>
        <strain evidence="1 2">WCHKQ120001</strain>
    </source>
</reference>
<comment type="caution">
    <text evidence="1">The sequence shown here is derived from an EMBL/GenBank/DDBJ whole genome shotgun (WGS) entry which is preliminary data.</text>
</comment>
<evidence type="ECO:0000313" key="2">
    <source>
        <dbReference type="Proteomes" id="UP000291793"/>
    </source>
</evidence>
<dbReference type="Proteomes" id="UP000291793">
    <property type="component" value="Unassembled WGS sequence"/>
</dbReference>